<comment type="similarity">
    <text evidence="1 4">Belongs to the short-chain dehydrogenases/reductases (SDR) family.</text>
</comment>
<dbReference type="SUPFAM" id="SSF51735">
    <property type="entry name" value="NAD(P)-binding Rossmann-fold domains"/>
    <property type="match status" value="1"/>
</dbReference>
<dbReference type="Pfam" id="PF00106">
    <property type="entry name" value="adh_short"/>
    <property type="match status" value="1"/>
</dbReference>
<dbReference type="GeneID" id="23565440"/>
<dbReference type="InterPro" id="IPR002347">
    <property type="entry name" value="SDR_fam"/>
</dbReference>
<name>A0A0D1DRT6_MYCMD</name>
<dbReference type="Pfam" id="PF13561">
    <property type="entry name" value="adh_short_C2"/>
    <property type="match status" value="1"/>
</dbReference>
<evidence type="ECO:0008006" key="8">
    <source>
        <dbReference type="Google" id="ProtNLM"/>
    </source>
</evidence>
<dbReference type="OMA" id="HIPREKY"/>
<dbReference type="PROSITE" id="PS00061">
    <property type="entry name" value="ADH_SHORT"/>
    <property type="match status" value="1"/>
</dbReference>
<feature type="compositionally biased region" description="Basic and acidic residues" evidence="5">
    <location>
        <begin position="128"/>
        <end position="137"/>
    </location>
</feature>
<sequence length="315" mass="33763">MSFTSAPANDTAADYLAPNKMFDLSNKVALVTGGGTGIGLMQARGLRAAGAKVYIVGRREDVVVQTAKVHGSEDGPIIPLVADVSTKEGCVSLASEFSKHEQKLDILISNAGQVGPLNEGSTTIDASGKSHPEHRDERLSADEFANKSLEDNTPDDWDRLFRINVYATYFLSLAFLPLLAKGSEATKGWSSTILTTGSISGIVKQSQHHVSYNASKAAVHHVTKMLAFEVAATTTAKIRINAVAPGTYASEMTASDKDDETNMSSLRSKMDVMSLPARRPGREEDMVQTTQFLASCQYLNGQILCVDGGYTLTEP</sequence>
<dbReference type="PANTHER" id="PTHR43618:SF4">
    <property type="entry name" value="SHORT CHAIN DEHYDROGENASE_REDUCTASE FAMILY (AFU_ORTHOLOGUE AFUA_7G04540)"/>
    <property type="match status" value="1"/>
</dbReference>
<dbReference type="RefSeq" id="XP_011391891.1">
    <property type="nucleotide sequence ID" value="XM_011393589.1"/>
</dbReference>
<gene>
    <name evidence="6" type="ORF">UMAG_05590</name>
</gene>
<dbReference type="Gene3D" id="3.40.50.720">
    <property type="entry name" value="NAD(P)-binding Rossmann-like Domain"/>
    <property type="match status" value="1"/>
</dbReference>
<organism evidence="6 7">
    <name type="scientific">Mycosarcoma maydis</name>
    <name type="common">Corn smut fungus</name>
    <name type="synonym">Ustilago maydis</name>
    <dbReference type="NCBI Taxonomy" id="5270"/>
    <lineage>
        <taxon>Eukaryota</taxon>
        <taxon>Fungi</taxon>
        <taxon>Dikarya</taxon>
        <taxon>Basidiomycota</taxon>
        <taxon>Ustilaginomycotina</taxon>
        <taxon>Ustilaginomycetes</taxon>
        <taxon>Ustilaginales</taxon>
        <taxon>Ustilaginaceae</taxon>
        <taxon>Mycosarcoma</taxon>
    </lineage>
</organism>
<evidence type="ECO:0000256" key="1">
    <source>
        <dbReference type="ARBA" id="ARBA00006484"/>
    </source>
</evidence>
<dbReference type="OrthoDB" id="3819888at2759"/>
<accession>A0A0D1DRT6</accession>
<dbReference type="PANTHER" id="PTHR43618">
    <property type="entry name" value="7-ALPHA-HYDROXYSTEROID DEHYDROGENASE"/>
    <property type="match status" value="1"/>
</dbReference>
<keyword evidence="7" id="KW-1185">Reference proteome</keyword>
<dbReference type="InterPro" id="IPR020904">
    <property type="entry name" value="Sc_DH/Rdtase_CS"/>
</dbReference>
<dbReference type="eggNOG" id="KOG0725">
    <property type="taxonomic scope" value="Eukaryota"/>
</dbReference>
<evidence type="ECO:0000313" key="6">
    <source>
        <dbReference type="EMBL" id="KIS66601.1"/>
    </source>
</evidence>
<dbReference type="Proteomes" id="UP000000561">
    <property type="component" value="Chromosome 18"/>
</dbReference>
<feature type="region of interest" description="Disordered" evidence="5">
    <location>
        <begin position="118"/>
        <end position="137"/>
    </location>
</feature>
<reference evidence="6 7" key="1">
    <citation type="journal article" date="2006" name="Nature">
        <title>Insights from the genome of the biotrophic fungal plant pathogen Ustilago maydis.</title>
        <authorList>
            <person name="Kamper J."/>
            <person name="Kahmann R."/>
            <person name="Bolker M."/>
            <person name="Ma L.J."/>
            <person name="Brefort T."/>
            <person name="Saville B.J."/>
            <person name="Banuett F."/>
            <person name="Kronstad J.W."/>
            <person name="Gold S.E."/>
            <person name="Muller O."/>
            <person name="Perlin M.H."/>
            <person name="Wosten H.A."/>
            <person name="de Vries R."/>
            <person name="Ruiz-Herrera J."/>
            <person name="Reynaga-Pena C.G."/>
            <person name="Snetselaar K."/>
            <person name="McCann M."/>
            <person name="Perez-Martin J."/>
            <person name="Feldbrugge M."/>
            <person name="Basse C.W."/>
            <person name="Steinberg G."/>
            <person name="Ibeas J.I."/>
            <person name="Holloman W."/>
            <person name="Guzman P."/>
            <person name="Farman M."/>
            <person name="Stajich J.E."/>
            <person name="Sentandreu R."/>
            <person name="Gonzalez-Prieto J.M."/>
            <person name="Kennell J.C."/>
            <person name="Molina L."/>
            <person name="Schirawski J."/>
            <person name="Mendoza-Mendoza A."/>
            <person name="Greilinger D."/>
            <person name="Munch K."/>
            <person name="Rossel N."/>
            <person name="Scherer M."/>
            <person name="Vranes M."/>
            <person name="Ladendorf O."/>
            <person name="Vincon V."/>
            <person name="Fuchs U."/>
            <person name="Sandrock B."/>
            <person name="Meng S."/>
            <person name="Ho E.C."/>
            <person name="Cahill M.J."/>
            <person name="Boyce K.J."/>
            <person name="Klose J."/>
            <person name="Klosterman S.J."/>
            <person name="Deelstra H.J."/>
            <person name="Ortiz-Castellanos L."/>
            <person name="Li W."/>
            <person name="Sanchez-Alonso P."/>
            <person name="Schreier P.H."/>
            <person name="Hauser-Hahn I."/>
            <person name="Vaupel M."/>
            <person name="Koopmann E."/>
            <person name="Friedrich G."/>
            <person name="Voss H."/>
            <person name="Schluter T."/>
            <person name="Margolis J."/>
            <person name="Platt D."/>
            <person name="Swimmer C."/>
            <person name="Gnirke A."/>
            <person name="Chen F."/>
            <person name="Vysotskaia V."/>
            <person name="Mannhaupt G."/>
            <person name="Guldener U."/>
            <person name="Munsterkotter M."/>
            <person name="Haase D."/>
            <person name="Oesterheld M."/>
            <person name="Mewes H.W."/>
            <person name="Mauceli E.W."/>
            <person name="DeCaprio D."/>
            <person name="Wade C.M."/>
            <person name="Butler J."/>
            <person name="Young S."/>
            <person name="Jaffe D.B."/>
            <person name="Calvo S."/>
            <person name="Nusbaum C."/>
            <person name="Galagan J."/>
            <person name="Birren B.W."/>
        </authorList>
    </citation>
    <scope>NUCLEOTIDE SEQUENCE [LARGE SCALE GENOMIC DNA]</scope>
    <source>
        <strain evidence="7">DSM 14603 / FGSC 9021 / UM521</strain>
    </source>
</reference>
<keyword evidence="2" id="KW-0521">NADP</keyword>
<dbReference type="VEuPathDB" id="FungiDB:UMAG_05590"/>
<dbReference type="AlphaFoldDB" id="A0A0D1DRT6"/>
<protein>
    <recommendedName>
        <fullName evidence="8">NAD(P)H-dependent oxidoreductase</fullName>
    </recommendedName>
</protein>
<proteinExistence type="inferred from homology"/>
<dbReference type="GO" id="GO:0016491">
    <property type="term" value="F:oxidoreductase activity"/>
    <property type="evidence" value="ECO:0007669"/>
    <property type="project" value="UniProtKB-KW"/>
</dbReference>
<evidence type="ECO:0000256" key="5">
    <source>
        <dbReference type="SAM" id="MobiDB-lite"/>
    </source>
</evidence>
<keyword evidence="3" id="KW-0560">Oxidoreductase</keyword>
<dbReference type="EMBL" id="CM003157">
    <property type="protein sequence ID" value="KIS66601.1"/>
    <property type="molecule type" value="Genomic_DNA"/>
</dbReference>
<dbReference type="InParanoid" id="A0A0D1DRT6"/>
<evidence type="ECO:0000256" key="2">
    <source>
        <dbReference type="ARBA" id="ARBA00022857"/>
    </source>
</evidence>
<dbReference type="STRING" id="237631.A0A0D1DRT6"/>
<dbReference type="PRINTS" id="PR00080">
    <property type="entry name" value="SDRFAMILY"/>
</dbReference>
<dbReference type="InterPro" id="IPR052178">
    <property type="entry name" value="Sec_Metab_Biosynth_SDR"/>
</dbReference>
<dbReference type="InterPro" id="IPR036291">
    <property type="entry name" value="NAD(P)-bd_dom_sf"/>
</dbReference>
<evidence type="ECO:0000256" key="3">
    <source>
        <dbReference type="ARBA" id="ARBA00023002"/>
    </source>
</evidence>
<evidence type="ECO:0000313" key="7">
    <source>
        <dbReference type="Proteomes" id="UP000000561"/>
    </source>
</evidence>
<evidence type="ECO:0000256" key="4">
    <source>
        <dbReference type="RuleBase" id="RU000363"/>
    </source>
</evidence>
<dbReference type="KEGG" id="uma:UMAG_05590"/>
<dbReference type="PRINTS" id="PR00081">
    <property type="entry name" value="GDHRDH"/>
</dbReference>